<dbReference type="AlphaFoldDB" id="A0A6J8EYW2"/>
<evidence type="ECO:0000313" key="3">
    <source>
        <dbReference type="Proteomes" id="UP000507470"/>
    </source>
</evidence>
<accession>A0A6J8EYW2</accession>
<name>A0A6J8EYW2_MYTCO</name>
<sequence length="279" mass="31973">MSRLNQKIKRQEQTIIRLREQLQTIKFNFRQTDTTLMPSQIDVGVQCNSMENIINDLHCQVDDLHCQLDENNNKLKTSNIDDSNTEKVLNFRVKQKGNPYDGKLRKLYYVFLSRNIGLEHINPLIKGVLQLIYYNIEDLPSIATASKMSHEIGSICRQQLSAELSNAENLTMHREATTKKGRHFYGIEFSTSSGNTLTAGLREIVNGKAETYVKHTNEISEDICSYSNILMNPKKFMTGRSATEKNPNKLLSLDLPDKICNQFKCSVHPLLQFSDLCQR</sequence>
<dbReference type="EMBL" id="CACVKT020010051">
    <property type="protein sequence ID" value="CAC5424695.1"/>
    <property type="molecule type" value="Genomic_DNA"/>
</dbReference>
<keyword evidence="1" id="KW-0175">Coiled coil</keyword>
<organism evidence="2 3">
    <name type="scientific">Mytilus coruscus</name>
    <name type="common">Sea mussel</name>
    <dbReference type="NCBI Taxonomy" id="42192"/>
    <lineage>
        <taxon>Eukaryota</taxon>
        <taxon>Metazoa</taxon>
        <taxon>Spiralia</taxon>
        <taxon>Lophotrochozoa</taxon>
        <taxon>Mollusca</taxon>
        <taxon>Bivalvia</taxon>
        <taxon>Autobranchia</taxon>
        <taxon>Pteriomorphia</taxon>
        <taxon>Mytilida</taxon>
        <taxon>Mytiloidea</taxon>
        <taxon>Mytilidae</taxon>
        <taxon>Mytilinae</taxon>
        <taxon>Mytilus</taxon>
    </lineage>
</organism>
<gene>
    <name evidence="2" type="ORF">MCOR_56573</name>
</gene>
<dbReference type="Proteomes" id="UP000507470">
    <property type="component" value="Unassembled WGS sequence"/>
</dbReference>
<protein>
    <submittedName>
        <fullName evidence="2">Uncharacterized protein</fullName>
    </submittedName>
</protein>
<keyword evidence="3" id="KW-1185">Reference proteome</keyword>
<dbReference type="OrthoDB" id="6064891at2759"/>
<evidence type="ECO:0000313" key="2">
    <source>
        <dbReference type="EMBL" id="CAC5424695.1"/>
    </source>
</evidence>
<reference evidence="2 3" key="1">
    <citation type="submission" date="2020-06" db="EMBL/GenBank/DDBJ databases">
        <authorList>
            <person name="Li R."/>
            <person name="Bekaert M."/>
        </authorList>
    </citation>
    <scope>NUCLEOTIDE SEQUENCE [LARGE SCALE GENOMIC DNA]</scope>
    <source>
        <strain evidence="3">wild</strain>
    </source>
</reference>
<evidence type="ECO:0000256" key="1">
    <source>
        <dbReference type="SAM" id="Coils"/>
    </source>
</evidence>
<feature type="coiled-coil region" evidence="1">
    <location>
        <begin position="1"/>
        <end position="28"/>
    </location>
</feature>
<proteinExistence type="predicted"/>